<accession>A0A233V255</accession>
<evidence type="ECO:0000256" key="7">
    <source>
        <dbReference type="SAM" id="Coils"/>
    </source>
</evidence>
<dbReference type="GO" id="GO:0051539">
    <property type="term" value="F:4 iron, 4 sulfur cluster binding"/>
    <property type="evidence" value="ECO:0007669"/>
    <property type="project" value="UniProtKB-KW"/>
</dbReference>
<gene>
    <name evidence="9" type="ORF">B9N49_08765</name>
</gene>
<evidence type="ECO:0000313" key="9">
    <source>
        <dbReference type="EMBL" id="OXZ26487.1"/>
    </source>
</evidence>
<dbReference type="PANTHER" id="PTHR11135:SF1">
    <property type="entry name" value="PROTEIN YHCC"/>
    <property type="match status" value="1"/>
</dbReference>
<keyword evidence="2" id="KW-0004">4Fe-4S</keyword>
<dbReference type="SUPFAM" id="SSF102114">
    <property type="entry name" value="Radical SAM enzymes"/>
    <property type="match status" value="1"/>
</dbReference>
<keyword evidence="7" id="KW-0175">Coiled coil</keyword>
<evidence type="ECO:0000313" key="10">
    <source>
        <dbReference type="Proteomes" id="UP000215413"/>
    </source>
</evidence>
<comment type="caution">
    <text evidence="9">The sequence shown here is derived from an EMBL/GenBank/DDBJ whole genome shotgun (WGS) entry which is preliminary data.</text>
</comment>
<dbReference type="GO" id="GO:0003824">
    <property type="term" value="F:catalytic activity"/>
    <property type="evidence" value="ECO:0007669"/>
    <property type="project" value="InterPro"/>
</dbReference>
<dbReference type="InterPro" id="IPR005911">
    <property type="entry name" value="YhcC-like"/>
</dbReference>
<dbReference type="AlphaFoldDB" id="A0A233V255"/>
<organism evidence="9 10">
    <name type="scientific">Finegoldia magna</name>
    <name type="common">Peptostreptococcus magnus</name>
    <dbReference type="NCBI Taxonomy" id="1260"/>
    <lineage>
        <taxon>Bacteria</taxon>
        <taxon>Bacillati</taxon>
        <taxon>Bacillota</taxon>
        <taxon>Tissierellia</taxon>
        <taxon>Tissierellales</taxon>
        <taxon>Peptoniphilaceae</taxon>
        <taxon>Finegoldia</taxon>
    </lineage>
</organism>
<dbReference type="Gene3D" id="3.80.30.20">
    <property type="entry name" value="tm_1862 like domain"/>
    <property type="match status" value="1"/>
</dbReference>
<dbReference type="NCBIfam" id="TIGR01212">
    <property type="entry name" value="TIGR01212 family radical SAM protein"/>
    <property type="match status" value="1"/>
</dbReference>
<feature type="coiled-coil region" evidence="7">
    <location>
        <begin position="56"/>
        <end position="83"/>
    </location>
</feature>
<evidence type="ECO:0000256" key="4">
    <source>
        <dbReference type="ARBA" id="ARBA00022723"/>
    </source>
</evidence>
<sequence length="311" mass="36702">MTDRYNIYSKYLKEHYGEKVYKLPIKLDLTCPNRDGRLGRGGCIYCHEEGGSFENKEKHLSIIEQLEKDKQTIENKYNAHKFISYFQNYSNTYMPLELFRQYVNEAVVENVVAVSVSTRPDCIAREHLEILKQLQDEKNVDIIIELGLQTSNNKTLKIINRQHTVADFIRACLMIKEYGFRICTHVILALPWDDMDDVRETAKLLSVLKIDECKIHSLYIPKHTILAKWYEEGKVKLKSLDDYVNEVCEFLKYLDKDILIQRLVGRMPEEDSVFCNWNTSHWKIQDMIIEKMEQENIFQGDNFDKRMGIII</sequence>
<dbReference type="EMBL" id="NDYC01000044">
    <property type="protein sequence ID" value="OXZ26487.1"/>
    <property type="molecule type" value="Genomic_DNA"/>
</dbReference>
<evidence type="ECO:0000256" key="5">
    <source>
        <dbReference type="ARBA" id="ARBA00023004"/>
    </source>
</evidence>
<keyword evidence="5" id="KW-0408">Iron</keyword>
<dbReference type="InterPro" id="IPR039661">
    <property type="entry name" value="ELP3"/>
</dbReference>
<dbReference type="PANTHER" id="PTHR11135">
    <property type="entry name" value="HISTONE ACETYLTRANSFERASE-RELATED"/>
    <property type="match status" value="1"/>
</dbReference>
<dbReference type="InterPro" id="IPR023404">
    <property type="entry name" value="rSAM_horseshoe"/>
</dbReference>
<dbReference type="Proteomes" id="UP000215413">
    <property type="component" value="Unassembled WGS sequence"/>
</dbReference>
<evidence type="ECO:0000256" key="1">
    <source>
        <dbReference type="ARBA" id="ARBA00001966"/>
    </source>
</evidence>
<feature type="domain" description="Radical SAM core" evidence="8">
    <location>
        <begin position="15"/>
        <end position="269"/>
    </location>
</feature>
<dbReference type="GO" id="GO:0046872">
    <property type="term" value="F:metal ion binding"/>
    <property type="evidence" value="ECO:0007669"/>
    <property type="project" value="UniProtKB-KW"/>
</dbReference>
<comment type="cofactor">
    <cofactor evidence="1">
        <name>[4Fe-4S] cluster</name>
        <dbReference type="ChEBI" id="CHEBI:49883"/>
    </cofactor>
</comment>
<dbReference type="SFLD" id="SFLDG01091">
    <property type="entry name" value="uncharacterized_CHP01210-like"/>
    <property type="match status" value="1"/>
</dbReference>
<keyword evidence="6" id="KW-0411">Iron-sulfur</keyword>
<keyword evidence="3" id="KW-0949">S-adenosyl-L-methionine</keyword>
<protein>
    <submittedName>
        <fullName evidence="9">TIGR01212 family radical SAM protein</fullName>
    </submittedName>
</protein>
<dbReference type="InterPro" id="IPR032432">
    <property type="entry name" value="Radical_SAM_C"/>
</dbReference>
<name>A0A233V255_FINMA</name>
<evidence type="ECO:0000256" key="6">
    <source>
        <dbReference type="ARBA" id="ARBA00023014"/>
    </source>
</evidence>
<dbReference type="SFLD" id="SFLDG01086">
    <property type="entry name" value="elongater_protein-like"/>
    <property type="match status" value="1"/>
</dbReference>
<dbReference type="InterPro" id="IPR006638">
    <property type="entry name" value="Elp3/MiaA/NifB-like_rSAM"/>
</dbReference>
<evidence type="ECO:0000256" key="3">
    <source>
        <dbReference type="ARBA" id="ARBA00022691"/>
    </source>
</evidence>
<evidence type="ECO:0000256" key="2">
    <source>
        <dbReference type="ARBA" id="ARBA00022485"/>
    </source>
</evidence>
<dbReference type="InterPro" id="IPR007197">
    <property type="entry name" value="rSAM"/>
</dbReference>
<reference evidence="10" key="1">
    <citation type="submission" date="2017-04" db="EMBL/GenBank/DDBJ databases">
        <title>Finegoldia magna isolated from orthopedic joint implant-associated infections.</title>
        <authorList>
            <person name="Bjorklund S."/>
            <person name="Bruggemann H."/>
            <person name="Jensen A."/>
            <person name="Hellmark B."/>
            <person name="Soderquist B."/>
        </authorList>
    </citation>
    <scope>NUCLEOTIDE SEQUENCE [LARGE SCALE GENOMIC DNA]</scope>
    <source>
        <strain evidence="10">CCUG 54800</strain>
    </source>
</reference>
<dbReference type="Pfam" id="PF16199">
    <property type="entry name" value="Radical_SAM_C"/>
    <property type="match status" value="1"/>
</dbReference>
<dbReference type="SFLD" id="SFLDS00029">
    <property type="entry name" value="Radical_SAM"/>
    <property type="match status" value="1"/>
</dbReference>
<keyword evidence="4" id="KW-0479">Metal-binding</keyword>
<dbReference type="RefSeq" id="WP_094206381.1">
    <property type="nucleotide sequence ID" value="NZ_JBKTVP010000006.1"/>
</dbReference>
<dbReference type="PROSITE" id="PS51918">
    <property type="entry name" value="RADICAL_SAM"/>
    <property type="match status" value="1"/>
</dbReference>
<evidence type="ECO:0000259" key="8">
    <source>
        <dbReference type="PROSITE" id="PS51918"/>
    </source>
</evidence>
<dbReference type="Pfam" id="PF04055">
    <property type="entry name" value="Radical_SAM"/>
    <property type="match status" value="1"/>
</dbReference>
<proteinExistence type="predicted"/>
<dbReference type="SMART" id="SM00729">
    <property type="entry name" value="Elp3"/>
    <property type="match status" value="1"/>
</dbReference>
<dbReference type="InterPro" id="IPR058240">
    <property type="entry name" value="rSAM_sf"/>
</dbReference>